<proteinExistence type="predicted"/>
<dbReference type="InterPro" id="IPR001296">
    <property type="entry name" value="Glyco_trans_1"/>
</dbReference>
<dbReference type="Gene3D" id="3.40.50.2000">
    <property type="entry name" value="Glycogen Phosphorylase B"/>
    <property type="match status" value="2"/>
</dbReference>
<dbReference type="Proteomes" id="UP000003178">
    <property type="component" value="Unassembled WGS sequence"/>
</dbReference>
<dbReference type="HOGENOM" id="CLU_009583_2_4_9"/>
<evidence type="ECO:0000259" key="1">
    <source>
        <dbReference type="Pfam" id="PF00534"/>
    </source>
</evidence>
<keyword evidence="2" id="KW-0328">Glycosyltransferase</keyword>
<dbReference type="STRING" id="500633.CLOHIR_00971"/>
<keyword evidence="3" id="KW-1185">Reference proteome</keyword>
<dbReference type="Pfam" id="PF00534">
    <property type="entry name" value="Glycos_transf_1"/>
    <property type="match status" value="1"/>
</dbReference>
<sequence>MDRPGILNDIYIPVDRDENIGKYKGIESERINYIYSKCFGKLDRIIFHLKNYRIEKDMYKKVDFDGVDVVHAHSLFVNGYLALKLKRKLGYDYMVAIRATDVKVFFKKMIMLRKLGVEIMKNAKYLVFISPYYKDDVIDTYVPENLREEMKKKSIVIPNGVDKFWLDNMDMRERVFKDKDIRLVYAGRLEGVKNLDTTIAVLKELIKRGYNATLDIIGKGPEEGKIKKLAEGELEGALNFYGFMPKEELIKFYRRNDIFIMPSKRETFGLVYIEALSQGLPIIYTKNEGVYGYFKEGEAGYAVDCNNVSEIADRVEDIYNRNVWNMEHLEEKIKNDFNWDNIVEEYIKYYYTF</sequence>
<reference evidence="2 3" key="2">
    <citation type="submission" date="2008-10" db="EMBL/GenBank/DDBJ databases">
        <title>Draft genome sequence of Clostridium hiranonis (DSM 13275).</title>
        <authorList>
            <person name="Sudarsanam P."/>
            <person name="Ley R."/>
            <person name="Guruge J."/>
            <person name="Turnbaugh P.J."/>
            <person name="Mahowald M."/>
            <person name="Liep D."/>
            <person name="Gordon J."/>
        </authorList>
    </citation>
    <scope>NUCLEOTIDE SEQUENCE [LARGE SCALE GENOMIC DNA]</scope>
    <source>
        <strain evidence="2 3">DSM 13275</strain>
    </source>
</reference>
<dbReference type="InterPro" id="IPR050194">
    <property type="entry name" value="Glycosyltransferase_grp1"/>
</dbReference>
<reference evidence="2 3" key="1">
    <citation type="submission" date="2008-09" db="EMBL/GenBank/DDBJ databases">
        <authorList>
            <person name="Fulton L."/>
            <person name="Clifton S."/>
            <person name="Fulton B."/>
            <person name="Xu J."/>
            <person name="Minx P."/>
            <person name="Pepin K.H."/>
            <person name="Johnson M."/>
            <person name="Thiruvilangam P."/>
            <person name="Bhonagiri V."/>
            <person name="Nash W.E."/>
            <person name="Mardis E.R."/>
            <person name="Wilson R.K."/>
        </authorList>
    </citation>
    <scope>NUCLEOTIDE SEQUENCE [LARGE SCALE GENOMIC DNA]</scope>
    <source>
        <strain evidence="2 3">DSM 13275</strain>
    </source>
</reference>
<dbReference type="eggNOG" id="COG0438">
    <property type="taxonomic scope" value="Bacteria"/>
</dbReference>
<dbReference type="SUPFAM" id="SSF53756">
    <property type="entry name" value="UDP-Glycosyltransferase/glycogen phosphorylase"/>
    <property type="match status" value="1"/>
</dbReference>
<dbReference type="EC" id="2.4.-.-" evidence="2"/>
<accession>B6FYL8</accession>
<gene>
    <name evidence="2" type="ORF">CLOHIR_00971</name>
</gene>
<evidence type="ECO:0000313" key="2">
    <source>
        <dbReference type="EMBL" id="EEA85374.1"/>
    </source>
</evidence>
<dbReference type="CDD" id="cd03801">
    <property type="entry name" value="GT4_PimA-like"/>
    <property type="match status" value="1"/>
</dbReference>
<dbReference type="EMBL" id="ABWP01000044">
    <property type="protein sequence ID" value="EEA85374.1"/>
    <property type="molecule type" value="Genomic_DNA"/>
</dbReference>
<evidence type="ECO:0000313" key="3">
    <source>
        <dbReference type="Proteomes" id="UP000003178"/>
    </source>
</evidence>
<dbReference type="PANTHER" id="PTHR45947:SF3">
    <property type="entry name" value="SULFOQUINOVOSYL TRANSFERASE SQD2"/>
    <property type="match status" value="1"/>
</dbReference>
<organism evidence="2 3">
    <name type="scientific">Peptacetobacter hiranonis (strain DSM 13275 / JCM 10541 / KCTC 15199 / TO-931)</name>
    <name type="common">Clostridium hiranonis</name>
    <dbReference type="NCBI Taxonomy" id="500633"/>
    <lineage>
        <taxon>Bacteria</taxon>
        <taxon>Bacillati</taxon>
        <taxon>Bacillota</taxon>
        <taxon>Clostridia</taxon>
        <taxon>Peptostreptococcales</taxon>
        <taxon>Peptostreptococcaceae</taxon>
        <taxon>Peptacetobacter</taxon>
    </lineage>
</organism>
<feature type="domain" description="Glycosyl transferase family 1" evidence="1">
    <location>
        <begin position="172"/>
        <end position="324"/>
    </location>
</feature>
<protein>
    <submittedName>
        <fullName evidence="2">Glycosyltransferase, group 1 family protein</fullName>
        <ecNumber evidence="2">2.4.-.-</ecNumber>
    </submittedName>
</protein>
<comment type="caution">
    <text evidence="2">The sequence shown here is derived from an EMBL/GenBank/DDBJ whole genome shotgun (WGS) entry which is preliminary data.</text>
</comment>
<name>B6FYL8_PEPHT</name>
<dbReference type="PANTHER" id="PTHR45947">
    <property type="entry name" value="SULFOQUINOVOSYL TRANSFERASE SQD2"/>
    <property type="match status" value="1"/>
</dbReference>
<dbReference type="AlphaFoldDB" id="B6FYL8"/>
<keyword evidence="2" id="KW-0808">Transferase</keyword>
<dbReference type="GO" id="GO:0016757">
    <property type="term" value="F:glycosyltransferase activity"/>
    <property type="evidence" value="ECO:0007669"/>
    <property type="project" value="UniProtKB-KW"/>
</dbReference>